<protein>
    <submittedName>
        <fullName evidence="1">Toluene-4-monooxygenase system B family protein</fullName>
    </submittedName>
</protein>
<evidence type="ECO:0000313" key="2">
    <source>
        <dbReference type="Proteomes" id="UP001596139"/>
    </source>
</evidence>
<dbReference type="InterPro" id="IPR036713">
    <property type="entry name" value="TmoB-like_sf"/>
</dbReference>
<dbReference type="Gene3D" id="3.10.20.270">
    <property type="entry name" value="TmoB-like"/>
    <property type="match status" value="1"/>
</dbReference>
<name>A0ABW1MTP3_9ACTN</name>
<evidence type="ECO:0000313" key="1">
    <source>
        <dbReference type="EMBL" id="MFC6066653.1"/>
    </source>
</evidence>
<gene>
    <name evidence="1" type="ORF">ACFP4F_29495</name>
</gene>
<reference evidence="2" key="1">
    <citation type="journal article" date="2019" name="Int. J. Syst. Evol. Microbiol.">
        <title>The Global Catalogue of Microorganisms (GCM) 10K type strain sequencing project: providing services to taxonomists for standard genome sequencing and annotation.</title>
        <authorList>
            <consortium name="The Broad Institute Genomics Platform"/>
            <consortium name="The Broad Institute Genome Sequencing Center for Infectious Disease"/>
            <person name="Wu L."/>
            <person name="Ma J."/>
        </authorList>
    </citation>
    <scope>NUCLEOTIDE SEQUENCE [LARGE SCALE GENOMIC DNA]</scope>
    <source>
        <strain evidence="2">CGMCC 1.15180</strain>
    </source>
</reference>
<organism evidence="1 2">
    <name type="scientific">Streptomyces ochraceiscleroticus</name>
    <dbReference type="NCBI Taxonomy" id="47761"/>
    <lineage>
        <taxon>Bacteria</taxon>
        <taxon>Bacillati</taxon>
        <taxon>Actinomycetota</taxon>
        <taxon>Actinomycetes</taxon>
        <taxon>Kitasatosporales</taxon>
        <taxon>Streptomycetaceae</taxon>
        <taxon>Streptomyces</taxon>
    </lineage>
</organism>
<comment type="caution">
    <text evidence="1">The sequence shown here is derived from an EMBL/GenBank/DDBJ whole genome shotgun (WGS) entry which is preliminary data.</text>
</comment>
<proteinExistence type="predicted"/>
<dbReference type="Proteomes" id="UP001596139">
    <property type="component" value="Unassembled WGS sequence"/>
</dbReference>
<dbReference type="EMBL" id="JBHSPX010000008">
    <property type="protein sequence ID" value="MFC6066653.1"/>
    <property type="molecule type" value="Genomic_DNA"/>
</dbReference>
<sequence length="84" mass="9177">MALIPLAAHFDGDFVLKLLPVDTHHTMDEVAAAAAANSVGIHVADQPERTMRVRKQGADAPYERTDTVEKAGLTPTQCIEIYFE</sequence>
<keyword evidence="2" id="KW-1185">Reference proteome</keyword>
<dbReference type="Pfam" id="PF06234">
    <property type="entry name" value="TmoB"/>
    <property type="match status" value="1"/>
</dbReference>
<dbReference type="RefSeq" id="WP_031065100.1">
    <property type="nucleotide sequence ID" value="NZ_JBHSPX010000008.1"/>
</dbReference>
<dbReference type="SUPFAM" id="SSF110814">
    <property type="entry name" value="TmoB-like"/>
    <property type="match status" value="1"/>
</dbReference>
<dbReference type="InterPro" id="IPR009355">
    <property type="entry name" value="Toluene_mOase_B"/>
</dbReference>
<accession>A0ABW1MTP3</accession>